<keyword evidence="3" id="KW-1185">Reference proteome</keyword>
<evidence type="ECO:0000256" key="1">
    <source>
        <dbReference type="SAM" id="MobiDB-lite"/>
    </source>
</evidence>
<dbReference type="EMBL" id="JAVHJO010000017">
    <property type="protein sequence ID" value="KAK6525485.1"/>
    <property type="molecule type" value="Genomic_DNA"/>
</dbReference>
<reference evidence="2 3" key="1">
    <citation type="submission" date="2019-10" db="EMBL/GenBank/DDBJ databases">
        <authorList>
            <person name="Palmer J.M."/>
        </authorList>
    </citation>
    <scope>NUCLEOTIDE SEQUENCE [LARGE SCALE GENOMIC DNA]</scope>
    <source>
        <strain evidence="2 3">TWF694</strain>
    </source>
</reference>
<comment type="caution">
    <text evidence="2">The sequence shown here is derived from an EMBL/GenBank/DDBJ whole genome shotgun (WGS) entry which is preliminary data.</text>
</comment>
<dbReference type="AlphaFoldDB" id="A0AAV9WV79"/>
<dbReference type="Proteomes" id="UP001365542">
    <property type="component" value="Unassembled WGS sequence"/>
</dbReference>
<evidence type="ECO:0000313" key="2">
    <source>
        <dbReference type="EMBL" id="KAK6525485.1"/>
    </source>
</evidence>
<organism evidence="2 3">
    <name type="scientific">Orbilia ellipsospora</name>
    <dbReference type="NCBI Taxonomy" id="2528407"/>
    <lineage>
        <taxon>Eukaryota</taxon>
        <taxon>Fungi</taxon>
        <taxon>Dikarya</taxon>
        <taxon>Ascomycota</taxon>
        <taxon>Pezizomycotina</taxon>
        <taxon>Orbiliomycetes</taxon>
        <taxon>Orbiliales</taxon>
        <taxon>Orbiliaceae</taxon>
        <taxon>Orbilia</taxon>
    </lineage>
</organism>
<protein>
    <submittedName>
        <fullName evidence="2">Uncharacterized protein</fullName>
    </submittedName>
</protein>
<feature type="compositionally biased region" description="Polar residues" evidence="1">
    <location>
        <begin position="19"/>
        <end position="35"/>
    </location>
</feature>
<feature type="region of interest" description="Disordered" evidence="1">
    <location>
        <begin position="1"/>
        <end position="36"/>
    </location>
</feature>
<evidence type="ECO:0000313" key="3">
    <source>
        <dbReference type="Proteomes" id="UP001365542"/>
    </source>
</evidence>
<gene>
    <name evidence="2" type="ORF">TWF694_005619</name>
</gene>
<proteinExistence type="predicted"/>
<sequence>MGGGDRFPILLSKKEGGSPTLSSTSYERVPSGQQSPIPPVLSPLTPLVLPVAFSHSNVARDTTTVPQVEDGAAIQNANHHEEMTFHSDDAAAANFGLETLTEAADPTVAMPGLDSVPILLDSSGNPVPAELWWNSMIDDDLLNSNLLDADFNPLIPVGEPVDQIAATFQEFQQHQGIQQVHPAIQPQGQMAEPSSLFPPPWPGTILPAQQFLQPQAVQTQPNVQDAGYYHTQPNTQTERVDPPFMFTLPPHIFNMNKLTKTSLDIMKLYEYIPLMVQTAGLDVPHEVKRYLFEKIDETQLHVLRRSGLTAIADRIESLEYDARELRQLGEYESFINVRTAIRDYRIGIIQLPSNGDCHLYHKGENLGLFSRRMADDFLPIYISRTTGPVWREEGNQPRTTRRKSANAAVGQQLHLPRQMNQQEQQLHYRLLFNRLQQALRNRTNDNEPFPRPTFQEMQLPEQDFQLPAHAVVAYNLTVQRFPRNYHQQ</sequence>
<accession>A0AAV9WV79</accession>
<name>A0AAV9WV79_9PEZI</name>